<dbReference type="AlphaFoldDB" id="A0AAJ0FG02"/>
<reference evidence="2" key="1">
    <citation type="submission" date="2023-06" db="EMBL/GenBank/DDBJ databases">
        <title>Genome-scale phylogeny and comparative genomics of the fungal order Sordariales.</title>
        <authorList>
            <consortium name="Lawrence Berkeley National Laboratory"/>
            <person name="Hensen N."/>
            <person name="Bonometti L."/>
            <person name="Westerberg I."/>
            <person name="Brannstrom I.O."/>
            <person name="Guillou S."/>
            <person name="Cros-Aarteil S."/>
            <person name="Calhoun S."/>
            <person name="Haridas S."/>
            <person name="Kuo A."/>
            <person name="Mondo S."/>
            <person name="Pangilinan J."/>
            <person name="Riley R."/>
            <person name="Labutti K."/>
            <person name="Andreopoulos B."/>
            <person name="Lipzen A."/>
            <person name="Chen C."/>
            <person name="Yanf M."/>
            <person name="Daum C."/>
            <person name="Ng V."/>
            <person name="Clum A."/>
            <person name="Steindorff A."/>
            <person name="Ohm R."/>
            <person name="Martin F."/>
            <person name="Silar P."/>
            <person name="Natvig D."/>
            <person name="Lalanne C."/>
            <person name="Gautier V."/>
            <person name="Ament-Velasquez S.L."/>
            <person name="Kruys A."/>
            <person name="Hutchinson M.I."/>
            <person name="Powell A.J."/>
            <person name="Barry K."/>
            <person name="Miller A.N."/>
            <person name="Grigoriev I.V."/>
            <person name="Debuchy R."/>
            <person name="Gladieux P."/>
            <person name="Thoren M.H."/>
            <person name="Johannesson H."/>
        </authorList>
    </citation>
    <scope>NUCLEOTIDE SEQUENCE</scope>
    <source>
        <strain evidence="2">PSN4</strain>
    </source>
</reference>
<gene>
    <name evidence="2" type="ORF">QBC47DRAFT_112008</name>
</gene>
<keyword evidence="3" id="KW-1185">Reference proteome</keyword>
<organism evidence="2 3">
    <name type="scientific">Echria macrotheca</name>
    <dbReference type="NCBI Taxonomy" id="438768"/>
    <lineage>
        <taxon>Eukaryota</taxon>
        <taxon>Fungi</taxon>
        <taxon>Dikarya</taxon>
        <taxon>Ascomycota</taxon>
        <taxon>Pezizomycotina</taxon>
        <taxon>Sordariomycetes</taxon>
        <taxon>Sordariomycetidae</taxon>
        <taxon>Sordariales</taxon>
        <taxon>Schizotheciaceae</taxon>
        <taxon>Echria</taxon>
    </lineage>
</organism>
<evidence type="ECO:0000256" key="1">
    <source>
        <dbReference type="SAM" id="MobiDB-lite"/>
    </source>
</evidence>
<dbReference type="EMBL" id="MU839828">
    <property type="protein sequence ID" value="KAK1759615.1"/>
    <property type="molecule type" value="Genomic_DNA"/>
</dbReference>
<evidence type="ECO:0000313" key="2">
    <source>
        <dbReference type="EMBL" id="KAK1759615.1"/>
    </source>
</evidence>
<name>A0AAJ0FG02_9PEZI</name>
<dbReference type="Proteomes" id="UP001239445">
    <property type="component" value="Unassembled WGS sequence"/>
</dbReference>
<proteinExistence type="predicted"/>
<evidence type="ECO:0000313" key="3">
    <source>
        <dbReference type="Proteomes" id="UP001239445"/>
    </source>
</evidence>
<sequence>MPISCVTSRSQAVGPCAIPPATPHFNGAQSGLGCCCHTVARHSSSPRFANDPPAQQMVEPEPRGQIPLQEMGWSARSVRTNRPSGRGGQSLAAALYTKCGISSRPCVWASRPLTNTSPIFRNKPVRKEKRQAANAGAALKSTSMRRRGWPTDALRVGFPRGKFALRKYRASNSKLNISQESPFTGRADATWQLIPIGVESLLSKKLAPELAARLAFAPVSSSRPDINWPSAMSGPHAAACIVGLLHWLLSSGA</sequence>
<comment type="caution">
    <text evidence="2">The sequence shown here is derived from an EMBL/GenBank/DDBJ whole genome shotgun (WGS) entry which is preliminary data.</text>
</comment>
<accession>A0AAJ0FG02</accession>
<protein>
    <submittedName>
        <fullName evidence="2">Uncharacterized protein</fullName>
    </submittedName>
</protein>
<feature type="region of interest" description="Disordered" evidence="1">
    <location>
        <begin position="125"/>
        <end position="144"/>
    </location>
</feature>